<feature type="domain" description="FAD-dependent oxidoreductase 2 FAD-binding" evidence="13">
    <location>
        <begin position="11"/>
        <end position="385"/>
    </location>
</feature>
<keyword evidence="6" id="KW-0285">Flavoprotein</keyword>
<sequence>MAGMQPAGPFDVLVIGSGASGLAAAVSAERAGARVALATKGSLQANNSSKAQGGIQAALGEDDSPALHADDIMRSSHGTADPRLVEVLSAEAASAIHWLEELGCVFNRENGGYRLARCGGASRRRLLQVGDRTGHAITKALRDAFEAGSGLAFPHHALVDLAAAENGWSASFRTGGGDRIRLAAGTVVLAAGGRCFAEAAKRGELSTNHPNATGEVTRIALDLGVEARDLDALQYHPNGGAWPRTMQGYSIPETTRAYGAVLVNADGEEFTDSLGPRDVVSQAIFDEVAAGRGVETEDGRPAVYLDTTRIAKADAEISLPYMLRRYRGAGIDPLEERLLTYPVLHYQNGGLVIDEDAETTLEGLYACGEIAGGTHGRNRMMGNSLLECVVFGRRAGRAASEKAS</sequence>
<dbReference type="AlphaFoldDB" id="A0A7M2YXA7"/>
<evidence type="ECO:0000256" key="8">
    <source>
        <dbReference type="ARBA" id="ARBA00022827"/>
    </source>
</evidence>
<evidence type="ECO:0000313" key="15">
    <source>
        <dbReference type="Proteomes" id="UP000254134"/>
    </source>
</evidence>
<protein>
    <recommendedName>
        <fullName evidence="5">L-aspartate oxidase</fullName>
        <ecNumber evidence="4">1.4.3.16</ecNumber>
    </recommendedName>
    <alternativeName>
        <fullName evidence="11">Quinolinate synthase B</fullName>
    </alternativeName>
</protein>
<dbReference type="SUPFAM" id="SSF56425">
    <property type="entry name" value="Succinate dehydrogenase/fumarate reductase flavoprotein, catalytic domain"/>
    <property type="match status" value="1"/>
</dbReference>
<proteinExistence type="inferred from homology"/>
<comment type="pathway">
    <text evidence="2">Cofactor biosynthesis; NAD(+) biosynthesis; iminoaspartate from L-aspartate (oxidase route): step 1/1.</text>
</comment>
<dbReference type="Gene3D" id="3.90.700.10">
    <property type="entry name" value="Succinate dehydrogenase/fumarate reductase flavoprotein, catalytic domain"/>
    <property type="match status" value="1"/>
</dbReference>
<comment type="similarity">
    <text evidence="3">Belongs to the FAD-dependent oxidoreductase 2 family. NadB subfamily.</text>
</comment>
<dbReference type="InterPro" id="IPR005288">
    <property type="entry name" value="NadB"/>
</dbReference>
<evidence type="ECO:0000256" key="4">
    <source>
        <dbReference type="ARBA" id="ARBA00012173"/>
    </source>
</evidence>
<dbReference type="InterPro" id="IPR036188">
    <property type="entry name" value="FAD/NAD-bd_sf"/>
</dbReference>
<evidence type="ECO:0000256" key="2">
    <source>
        <dbReference type="ARBA" id="ARBA00004950"/>
    </source>
</evidence>
<comment type="caution">
    <text evidence="14">The sequence shown here is derived from an EMBL/GenBank/DDBJ whole genome shotgun (WGS) entry which is preliminary data.</text>
</comment>
<reference evidence="14 15" key="1">
    <citation type="submission" date="2018-07" db="EMBL/GenBank/DDBJ databases">
        <title>High-quality-draft genome sequence of Gaiella occulta.</title>
        <authorList>
            <person name="Severino R."/>
            <person name="Froufe H.J.C."/>
            <person name="Rainey F.A."/>
            <person name="Barroso C."/>
            <person name="Albuquerque L."/>
            <person name="Lobo-Da-Cunha A."/>
            <person name="Da Costa M.S."/>
            <person name="Egas C."/>
        </authorList>
    </citation>
    <scope>NUCLEOTIDE SEQUENCE [LARGE SCALE GENOMIC DNA]</scope>
    <source>
        <strain evidence="14 15">F2-233</strain>
    </source>
</reference>
<dbReference type="Pfam" id="PF00890">
    <property type="entry name" value="FAD_binding_2"/>
    <property type="match status" value="1"/>
</dbReference>
<evidence type="ECO:0000256" key="5">
    <source>
        <dbReference type="ARBA" id="ARBA00021901"/>
    </source>
</evidence>
<dbReference type="Gene3D" id="3.50.50.60">
    <property type="entry name" value="FAD/NAD(P)-binding domain"/>
    <property type="match status" value="1"/>
</dbReference>
<dbReference type="SUPFAM" id="SSF51905">
    <property type="entry name" value="FAD/NAD(P)-binding domain"/>
    <property type="match status" value="1"/>
</dbReference>
<evidence type="ECO:0000256" key="9">
    <source>
        <dbReference type="ARBA" id="ARBA00023002"/>
    </source>
</evidence>
<comment type="catalytic activity">
    <reaction evidence="12">
        <text>L-aspartate + O2 = iminosuccinate + H2O2</text>
        <dbReference type="Rhea" id="RHEA:25876"/>
        <dbReference type="ChEBI" id="CHEBI:15379"/>
        <dbReference type="ChEBI" id="CHEBI:16240"/>
        <dbReference type="ChEBI" id="CHEBI:29991"/>
        <dbReference type="ChEBI" id="CHEBI:77875"/>
        <dbReference type="EC" id="1.4.3.16"/>
    </reaction>
    <physiologicalReaction direction="left-to-right" evidence="12">
        <dbReference type="Rhea" id="RHEA:25877"/>
    </physiologicalReaction>
</comment>
<evidence type="ECO:0000259" key="13">
    <source>
        <dbReference type="Pfam" id="PF00890"/>
    </source>
</evidence>
<dbReference type="UniPathway" id="UPA00253">
    <property type="reaction ID" value="UER00326"/>
</dbReference>
<reference evidence="15" key="2">
    <citation type="journal article" date="2019" name="MicrobiologyOpen">
        <title>High-quality draft genome sequence of Gaiella occulta isolated from a 150 meter deep mineral water borehole and comparison with the genome sequences of other deep-branching lineages of the phylum Actinobacteria.</title>
        <authorList>
            <person name="Severino R."/>
            <person name="Froufe H.J.C."/>
            <person name="Barroso C."/>
            <person name="Albuquerque L."/>
            <person name="Lobo-da-Cunha A."/>
            <person name="da Costa M.S."/>
            <person name="Egas C."/>
        </authorList>
    </citation>
    <scope>NUCLEOTIDE SEQUENCE [LARGE SCALE GENOMIC DNA]</scope>
    <source>
        <strain evidence="15">F2-233</strain>
    </source>
</reference>
<evidence type="ECO:0000256" key="1">
    <source>
        <dbReference type="ARBA" id="ARBA00001974"/>
    </source>
</evidence>
<evidence type="ECO:0000256" key="11">
    <source>
        <dbReference type="ARBA" id="ARBA00030386"/>
    </source>
</evidence>
<evidence type="ECO:0000256" key="12">
    <source>
        <dbReference type="ARBA" id="ARBA00048305"/>
    </source>
</evidence>
<dbReference type="GO" id="GO:0034628">
    <property type="term" value="P:'de novo' NAD+ biosynthetic process from L-aspartate"/>
    <property type="evidence" value="ECO:0007669"/>
    <property type="project" value="TreeGrafter"/>
</dbReference>
<comment type="function">
    <text evidence="10">Catalyzes the oxidation of L-aspartate to iminoaspartate, the first step in the de novo biosynthesis of NAD(+).</text>
</comment>
<dbReference type="PRINTS" id="PR00368">
    <property type="entry name" value="FADPNR"/>
</dbReference>
<comment type="cofactor">
    <cofactor evidence="1">
        <name>FAD</name>
        <dbReference type="ChEBI" id="CHEBI:57692"/>
    </cofactor>
</comment>
<evidence type="ECO:0000256" key="3">
    <source>
        <dbReference type="ARBA" id="ARBA00008562"/>
    </source>
</evidence>
<organism evidence="14 15">
    <name type="scientific">Gaiella occulta</name>
    <dbReference type="NCBI Taxonomy" id="1002870"/>
    <lineage>
        <taxon>Bacteria</taxon>
        <taxon>Bacillati</taxon>
        <taxon>Actinomycetota</taxon>
        <taxon>Thermoleophilia</taxon>
        <taxon>Gaiellales</taxon>
        <taxon>Gaiellaceae</taxon>
        <taxon>Gaiella</taxon>
    </lineage>
</organism>
<evidence type="ECO:0000256" key="7">
    <source>
        <dbReference type="ARBA" id="ARBA00022642"/>
    </source>
</evidence>
<dbReference type="PRINTS" id="PR00411">
    <property type="entry name" value="PNDRDTASEI"/>
</dbReference>
<dbReference type="GO" id="GO:0008734">
    <property type="term" value="F:L-aspartate oxidase activity"/>
    <property type="evidence" value="ECO:0007669"/>
    <property type="project" value="UniProtKB-EC"/>
</dbReference>
<keyword evidence="8" id="KW-0274">FAD</keyword>
<accession>A0A7M2YXA7</accession>
<dbReference type="EC" id="1.4.3.16" evidence="4"/>
<dbReference type="PANTHER" id="PTHR42716:SF2">
    <property type="entry name" value="L-ASPARTATE OXIDASE, CHLOROPLASTIC"/>
    <property type="match status" value="1"/>
</dbReference>
<dbReference type="InterPro" id="IPR003953">
    <property type="entry name" value="FAD-dep_OxRdtase_2_FAD-bd"/>
</dbReference>
<evidence type="ECO:0000256" key="6">
    <source>
        <dbReference type="ARBA" id="ARBA00022630"/>
    </source>
</evidence>
<keyword evidence="15" id="KW-1185">Reference proteome</keyword>
<dbReference type="InterPro" id="IPR027477">
    <property type="entry name" value="Succ_DH/fumarate_Rdtase_cat_sf"/>
</dbReference>
<evidence type="ECO:0000313" key="14">
    <source>
        <dbReference type="EMBL" id="RDI74219.1"/>
    </source>
</evidence>
<dbReference type="EMBL" id="QQZY01000004">
    <property type="protein sequence ID" value="RDI74219.1"/>
    <property type="molecule type" value="Genomic_DNA"/>
</dbReference>
<evidence type="ECO:0000256" key="10">
    <source>
        <dbReference type="ARBA" id="ARBA00029426"/>
    </source>
</evidence>
<dbReference type="PANTHER" id="PTHR42716">
    <property type="entry name" value="L-ASPARTATE OXIDASE"/>
    <property type="match status" value="1"/>
</dbReference>
<gene>
    <name evidence="14" type="ORF">Gocc_1795</name>
</gene>
<keyword evidence="7" id="KW-0662">Pyridine nucleotide biosynthesis</keyword>
<dbReference type="GO" id="GO:0033765">
    <property type="term" value="F:steroid dehydrogenase activity, acting on the CH-CH group of donors"/>
    <property type="evidence" value="ECO:0007669"/>
    <property type="project" value="UniProtKB-ARBA"/>
</dbReference>
<dbReference type="Proteomes" id="UP000254134">
    <property type="component" value="Unassembled WGS sequence"/>
</dbReference>
<name>A0A7M2YXA7_9ACTN</name>
<keyword evidence="9" id="KW-0560">Oxidoreductase</keyword>